<accession>A0AAV1D116</accession>
<dbReference type="InterPro" id="IPR017451">
    <property type="entry name" value="F-box-assoc_interact_dom"/>
</dbReference>
<evidence type="ECO:0000313" key="3">
    <source>
        <dbReference type="Proteomes" id="UP001161247"/>
    </source>
</evidence>
<dbReference type="AlphaFoldDB" id="A0AAV1D116"/>
<reference evidence="2" key="1">
    <citation type="submission" date="2023-03" db="EMBL/GenBank/DDBJ databases">
        <authorList>
            <person name="Julca I."/>
        </authorList>
    </citation>
    <scope>NUCLEOTIDE SEQUENCE</scope>
</reference>
<dbReference type="InterPro" id="IPR050796">
    <property type="entry name" value="SCF_F-box_component"/>
</dbReference>
<dbReference type="InterPro" id="IPR001810">
    <property type="entry name" value="F-box_dom"/>
</dbReference>
<dbReference type="Gene3D" id="1.20.1280.50">
    <property type="match status" value="1"/>
</dbReference>
<dbReference type="EMBL" id="OX459120">
    <property type="protein sequence ID" value="CAI9100830.1"/>
    <property type="molecule type" value="Genomic_DNA"/>
</dbReference>
<organism evidence="2 3">
    <name type="scientific">Oldenlandia corymbosa var. corymbosa</name>
    <dbReference type="NCBI Taxonomy" id="529605"/>
    <lineage>
        <taxon>Eukaryota</taxon>
        <taxon>Viridiplantae</taxon>
        <taxon>Streptophyta</taxon>
        <taxon>Embryophyta</taxon>
        <taxon>Tracheophyta</taxon>
        <taxon>Spermatophyta</taxon>
        <taxon>Magnoliopsida</taxon>
        <taxon>eudicotyledons</taxon>
        <taxon>Gunneridae</taxon>
        <taxon>Pentapetalae</taxon>
        <taxon>asterids</taxon>
        <taxon>lamiids</taxon>
        <taxon>Gentianales</taxon>
        <taxon>Rubiaceae</taxon>
        <taxon>Rubioideae</taxon>
        <taxon>Spermacoceae</taxon>
        <taxon>Hedyotis-Oldenlandia complex</taxon>
        <taxon>Oldenlandia</taxon>
    </lineage>
</organism>
<proteinExistence type="predicted"/>
<dbReference type="PANTHER" id="PTHR31672">
    <property type="entry name" value="BNACNNG10540D PROTEIN"/>
    <property type="match status" value="1"/>
</dbReference>
<dbReference type="NCBIfam" id="TIGR01640">
    <property type="entry name" value="F_box_assoc_1"/>
    <property type="match status" value="1"/>
</dbReference>
<keyword evidence="3" id="KW-1185">Reference proteome</keyword>
<dbReference type="InterPro" id="IPR006527">
    <property type="entry name" value="F-box-assoc_dom_typ1"/>
</dbReference>
<dbReference type="Proteomes" id="UP001161247">
    <property type="component" value="Chromosome 3"/>
</dbReference>
<dbReference type="InterPro" id="IPR036047">
    <property type="entry name" value="F-box-like_dom_sf"/>
</dbReference>
<dbReference type="SUPFAM" id="SSF81383">
    <property type="entry name" value="F-box domain"/>
    <property type="match status" value="1"/>
</dbReference>
<dbReference type="SMART" id="SM00256">
    <property type="entry name" value="FBOX"/>
    <property type="match status" value="1"/>
</dbReference>
<dbReference type="PANTHER" id="PTHR31672:SF13">
    <property type="entry name" value="F-BOX PROTEIN CPR30-LIKE"/>
    <property type="match status" value="1"/>
</dbReference>
<dbReference type="PROSITE" id="PS50181">
    <property type="entry name" value="FBOX"/>
    <property type="match status" value="1"/>
</dbReference>
<evidence type="ECO:0000259" key="1">
    <source>
        <dbReference type="PROSITE" id="PS50181"/>
    </source>
</evidence>
<gene>
    <name evidence="2" type="ORF">OLC1_LOCUS10561</name>
</gene>
<sequence>MENIYFPEEILAKILLNLPAKSLARFSCVSKSWRDLIRGDPSFGLKHLNHYFSKNNHHHENGAVFLVRHLGSFSFSSNGSSSSNRYHQLLLTDDCNGGKNISLRVFPSPALDFPYHLYGSCNGILCIAKSSSIFSPVYLYNPTIKEYLKLLDSNCLENSPFKGFWNKSVLGFGFDVLSDDYKVIRIGRMGDHTLEFVYVEIYKLSTDCWTKLELELEGVELFGYSYTLDPEYWNSKLINSLVPAGGVFVNDCCYWSGEFLVRSVVLEFNFRSEIFRLISHPHSRPNPSFITVTPSVLGDSLALIVECMHGLFEVWVMGVQQEEEDGEEDSLWSKKCSLRVGPELYHPSILTCWNHNWLLLRSFCGRHIRCCFLGDGFTANKDWEFDVACDDALSAVVFQPTLVSLQEKKKLGGLTRSSLFNLETEKRKPKKRGRKPKLLCTW</sequence>
<protein>
    <submittedName>
        <fullName evidence="2">OLC1v1038011C1</fullName>
    </submittedName>
</protein>
<name>A0AAV1D116_OLDCO</name>
<feature type="domain" description="F-box" evidence="1">
    <location>
        <begin position="1"/>
        <end position="55"/>
    </location>
</feature>
<dbReference type="Pfam" id="PF00646">
    <property type="entry name" value="F-box"/>
    <property type="match status" value="1"/>
</dbReference>
<dbReference type="Pfam" id="PF07734">
    <property type="entry name" value="FBA_1"/>
    <property type="match status" value="1"/>
</dbReference>
<evidence type="ECO:0000313" key="2">
    <source>
        <dbReference type="EMBL" id="CAI9100830.1"/>
    </source>
</evidence>